<keyword evidence="7" id="KW-1185">Reference proteome</keyword>
<dbReference type="InterPro" id="IPR004547">
    <property type="entry name" value="Glucosamine6P_isomerase"/>
</dbReference>
<accession>A0A926IDK4</accession>
<dbReference type="PROSITE" id="PS01161">
    <property type="entry name" value="GLC_GALNAC_ISOMERASE"/>
    <property type="match status" value="1"/>
</dbReference>
<evidence type="ECO:0000256" key="4">
    <source>
        <dbReference type="HAMAP-Rule" id="MF_01241"/>
    </source>
</evidence>
<dbReference type="RefSeq" id="WP_249331689.1">
    <property type="nucleotide sequence ID" value="NZ_JACRSY010000004.1"/>
</dbReference>
<dbReference type="SUPFAM" id="SSF100950">
    <property type="entry name" value="NagB/RpiA/CoA transferase-like"/>
    <property type="match status" value="1"/>
</dbReference>
<dbReference type="InterPro" id="IPR006148">
    <property type="entry name" value="Glc/Gal-6P_isomerase"/>
</dbReference>
<feature type="active site" description="Proton acceptor; for enolization step" evidence="4">
    <location>
        <position position="67"/>
    </location>
</feature>
<feature type="active site" description="For ring-opening step" evidence="4">
    <location>
        <position position="143"/>
    </location>
</feature>
<dbReference type="InterPro" id="IPR052960">
    <property type="entry name" value="GlcN6P_deaminase-like"/>
</dbReference>
<keyword evidence="2 4" id="KW-0378">Hydrolase</keyword>
<gene>
    <name evidence="4 6" type="primary">nagB</name>
    <name evidence="6" type="ORF">H8718_03770</name>
</gene>
<dbReference type="GO" id="GO:0005975">
    <property type="term" value="P:carbohydrate metabolic process"/>
    <property type="evidence" value="ECO:0007669"/>
    <property type="project" value="InterPro"/>
</dbReference>
<dbReference type="InterPro" id="IPR018321">
    <property type="entry name" value="Glucosamine6P_isomerase_CS"/>
</dbReference>
<organism evidence="6 7">
    <name type="scientific">Zhenhengia yiwuensis</name>
    <dbReference type="NCBI Taxonomy" id="2763666"/>
    <lineage>
        <taxon>Bacteria</taxon>
        <taxon>Bacillati</taxon>
        <taxon>Bacillota</taxon>
        <taxon>Clostridia</taxon>
        <taxon>Lachnospirales</taxon>
        <taxon>Lachnospiraceae</taxon>
        <taxon>Zhenhengia</taxon>
    </lineage>
</organism>
<comment type="caution">
    <text evidence="6">The sequence shown here is derived from an EMBL/GenBank/DDBJ whole genome shotgun (WGS) entry which is preliminary data.</text>
</comment>
<name>A0A926IDK4_9FIRM</name>
<comment type="pathway">
    <text evidence="4">Amino-sugar metabolism; N-acetylneuraminate degradation; D-fructose 6-phosphate from N-acetylneuraminate: step 5/5.</text>
</comment>
<evidence type="ECO:0000256" key="2">
    <source>
        <dbReference type="ARBA" id="ARBA00022801"/>
    </source>
</evidence>
<dbReference type="Gene3D" id="3.40.50.1360">
    <property type="match status" value="1"/>
</dbReference>
<dbReference type="EMBL" id="JACRSY010000004">
    <property type="protein sequence ID" value="MBC8578646.1"/>
    <property type="molecule type" value="Genomic_DNA"/>
</dbReference>
<evidence type="ECO:0000313" key="6">
    <source>
        <dbReference type="EMBL" id="MBC8578646.1"/>
    </source>
</evidence>
<feature type="domain" description="Glucosamine/galactosamine-6-phosphate isomerase" evidence="5">
    <location>
        <begin position="11"/>
        <end position="224"/>
    </location>
</feature>
<comment type="function">
    <text evidence="4">Catalyzes the reversible isomerization-deamination of glucosamine 6-phosphate (GlcN6P) to form fructose 6-phosphate (Fru6P) and ammonium ion.</text>
</comment>
<dbReference type="PANTHER" id="PTHR42892:SF1">
    <property type="entry name" value="GLUCOSAMINE-6-PHOSPHATE ISOMERASE"/>
    <property type="match status" value="1"/>
</dbReference>
<dbReference type="FunFam" id="3.40.50.1360:FF:000003">
    <property type="entry name" value="Glucosamine-6-phosphate deaminase"/>
    <property type="match status" value="1"/>
</dbReference>
<feature type="active site" description="Proton acceptor; for ring-opening step" evidence="4">
    <location>
        <position position="138"/>
    </location>
</feature>
<comment type="similarity">
    <text evidence="4">Belongs to the glucosamine/galactosamine-6-phosphate isomerase family. NagB subfamily.</text>
</comment>
<dbReference type="HAMAP" id="MF_01241">
    <property type="entry name" value="GlcN6P_deamin"/>
    <property type="match status" value="1"/>
</dbReference>
<reference evidence="6" key="1">
    <citation type="submission" date="2020-08" db="EMBL/GenBank/DDBJ databases">
        <title>Genome public.</title>
        <authorList>
            <person name="Liu C."/>
            <person name="Sun Q."/>
        </authorList>
    </citation>
    <scope>NUCLEOTIDE SEQUENCE</scope>
    <source>
        <strain evidence="6">NSJ-12</strain>
    </source>
</reference>
<evidence type="ECO:0000256" key="3">
    <source>
        <dbReference type="ARBA" id="ARBA00023277"/>
    </source>
</evidence>
<dbReference type="EC" id="3.5.99.6" evidence="4"/>
<evidence type="ECO:0000256" key="1">
    <source>
        <dbReference type="ARBA" id="ARBA00000644"/>
    </source>
</evidence>
<keyword evidence="3 4" id="KW-0119">Carbohydrate metabolism</keyword>
<dbReference type="Pfam" id="PF01182">
    <property type="entry name" value="Glucosamine_iso"/>
    <property type="match status" value="1"/>
</dbReference>
<dbReference type="InterPro" id="IPR037171">
    <property type="entry name" value="NagB/RpiA_transferase-like"/>
</dbReference>
<dbReference type="Proteomes" id="UP000655830">
    <property type="component" value="Unassembled WGS sequence"/>
</dbReference>
<evidence type="ECO:0000313" key="7">
    <source>
        <dbReference type="Proteomes" id="UP000655830"/>
    </source>
</evidence>
<feature type="active site" description="For ring-opening step" evidence="4">
    <location>
        <position position="136"/>
    </location>
</feature>
<protein>
    <recommendedName>
        <fullName evidence="4">Glucosamine-6-phosphate deaminase</fullName>
        <ecNumber evidence="4">3.5.99.6</ecNumber>
    </recommendedName>
    <alternativeName>
        <fullName evidence="4">GlcN6P deaminase</fullName>
        <shortName evidence="4">GNPDA</shortName>
    </alternativeName>
    <alternativeName>
        <fullName evidence="4">Glucosamine-6-phosphate isomerase</fullName>
    </alternativeName>
</protein>
<dbReference type="PANTHER" id="PTHR42892">
    <property type="entry name" value="GLUCOSAMINE-6-PHOSPHATE DEAMINASE-LIKE PROTEIN BT_0258-RELATED"/>
    <property type="match status" value="1"/>
</dbReference>
<sequence>MTIYVAKNYDEMSQKGAEIIAELLKAKPDAALGLATGGTPVGMYKELIEMNKKGEISFKEVSSYNLDEYYPIEKTNDQSYDYFMRDNLFNHVDIDINNTHIPNGMAADCAAEGKAYDELVRATGGVDIQVLGIGGNGHIGFNEPCDVFDPITHQVTLDERTIRDNARFFNSIEEVPTQAITMGIGTIMTAKSILLLASGKGKAPIVKEMLLGKVTPQVPASILQFHKDVKIVLDEEAAAELLSEIE</sequence>
<dbReference type="GO" id="GO:0006046">
    <property type="term" value="P:N-acetylglucosamine catabolic process"/>
    <property type="evidence" value="ECO:0007669"/>
    <property type="project" value="UniProtKB-UniRule"/>
</dbReference>
<evidence type="ECO:0000259" key="5">
    <source>
        <dbReference type="Pfam" id="PF01182"/>
    </source>
</evidence>
<dbReference type="CDD" id="cd01399">
    <property type="entry name" value="GlcN6P_deaminase"/>
    <property type="match status" value="1"/>
</dbReference>
<dbReference type="GO" id="GO:0004342">
    <property type="term" value="F:glucosamine-6-phosphate deaminase activity"/>
    <property type="evidence" value="ECO:0007669"/>
    <property type="project" value="UniProtKB-UniRule"/>
</dbReference>
<comment type="caution">
    <text evidence="4">Lacks conserved residue(s) required for the propagation of feature annotation.</text>
</comment>
<proteinExistence type="inferred from homology"/>
<dbReference type="AlphaFoldDB" id="A0A926IDK4"/>
<comment type="catalytic activity">
    <reaction evidence="1 4">
        <text>alpha-D-glucosamine 6-phosphate + H2O = beta-D-fructose 6-phosphate + NH4(+)</text>
        <dbReference type="Rhea" id="RHEA:12172"/>
        <dbReference type="ChEBI" id="CHEBI:15377"/>
        <dbReference type="ChEBI" id="CHEBI:28938"/>
        <dbReference type="ChEBI" id="CHEBI:57634"/>
        <dbReference type="ChEBI" id="CHEBI:75989"/>
        <dbReference type="EC" id="3.5.99.6"/>
    </reaction>
</comment>
<dbReference type="NCBIfam" id="TIGR00502">
    <property type="entry name" value="nagB"/>
    <property type="match status" value="1"/>
</dbReference>
<dbReference type="GO" id="GO:0019262">
    <property type="term" value="P:N-acetylneuraminate catabolic process"/>
    <property type="evidence" value="ECO:0007669"/>
    <property type="project" value="UniProtKB-UniRule"/>
</dbReference>